<proteinExistence type="inferred from homology"/>
<dbReference type="PANTHER" id="PTHR48416:SF1">
    <property type="entry name" value="CYTOCHROME C OXIDASE SUBUNIT 6C"/>
    <property type="match status" value="1"/>
</dbReference>
<evidence type="ECO:0000256" key="3">
    <source>
        <dbReference type="ARBA" id="ARBA00007204"/>
    </source>
</evidence>
<keyword evidence="6 9" id="KW-1133">Transmembrane helix</keyword>
<evidence type="ECO:0000256" key="5">
    <source>
        <dbReference type="ARBA" id="ARBA00022792"/>
    </source>
</evidence>
<keyword evidence="4 9" id="KW-0812">Transmembrane</keyword>
<dbReference type="InterPro" id="IPR034884">
    <property type="entry name" value="Cytochrome_c_oxidase_VIc/VIIs"/>
</dbReference>
<keyword evidence="8 9" id="KW-0472">Membrane</keyword>
<dbReference type="PANTHER" id="PTHR48416">
    <property type="entry name" value="CYTOCHROME C OXIDASE SUBUNIT 6C"/>
    <property type="match status" value="1"/>
</dbReference>
<reference evidence="10 11" key="1">
    <citation type="journal article" date="2018" name="Nat. Ecol. Evol.">
        <title>Genomic signatures of mitonuclear coevolution across populations of Tigriopus californicus.</title>
        <authorList>
            <person name="Barreto F.S."/>
            <person name="Watson E.T."/>
            <person name="Lima T.G."/>
            <person name="Willett C.S."/>
            <person name="Edmands S."/>
            <person name="Li W."/>
            <person name="Burton R.S."/>
        </authorList>
    </citation>
    <scope>NUCLEOTIDE SEQUENCE [LARGE SCALE GENOMIC DNA]</scope>
    <source>
        <strain evidence="10 11">San Diego</strain>
    </source>
</reference>
<comment type="similarity">
    <text evidence="3">Belongs to the cytochrome c oxidase subunit 6c family.</text>
</comment>
<comment type="caution">
    <text evidence="10">The sequence shown here is derived from an EMBL/GenBank/DDBJ whole genome shotgun (WGS) entry which is preliminary data.</text>
</comment>
<accession>A0A553NUV4</accession>
<evidence type="ECO:0000256" key="8">
    <source>
        <dbReference type="ARBA" id="ARBA00023136"/>
    </source>
</evidence>
<dbReference type="Proteomes" id="UP000318571">
    <property type="component" value="Chromosome 1"/>
</dbReference>
<keyword evidence="5" id="KW-0999">Mitochondrion inner membrane</keyword>
<organism evidence="10 11">
    <name type="scientific">Tigriopus californicus</name>
    <name type="common">Marine copepod</name>
    <dbReference type="NCBI Taxonomy" id="6832"/>
    <lineage>
        <taxon>Eukaryota</taxon>
        <taxon>Metazoa</taxon>
        <taxon>Ecdysozoa</taxon>
        <taxon>Arthropoda</taxon>
        <taxon>Crustacea</taxon>
        <taxon>Multicrustacea</taxon>
        <taxon>Hexanauplia</taxon>
        <taxon>Copepoda</taxon>
        <taxon>Harpacticoida</taxon>
        <taxon>Harpacticidae</taxon>
        <taxon>Tigriopus</taxon>
    </lineage>
</organism>
<feature type="transmembrane region" description="Helical" evidence="9">
    <location>
        <begin position="27"/>
        <end position="45"/>
    </location>
</feature>
<dbReference type="EMBL" id="VCGU01000010">
    <property type="protein sequence ID" value="TRY69204.1"/>
    <property type="molecule type" value="Genomic_DNA"/>
</dbReference>
<dbReference type="GO" id="GO:0005743">
    <property type="term" value="C:mitochondrial inner membrane"/>
    <property type="evidence" value="ECO:0007669"/>
    <property type="project" value="UniProtKB-SubCell"/>
</dbReference>
<gene>
    <name evidence="10" type="ORF">TCAL_10240</name>
</gene>
<evidence type="ECO:0000256" key="1">
    <source>
        <dbReference type="ARBA" id="ARBA00004434"/>
    </source>
</evidence>
<evidence type="ECO:0000256" key="7">
    <source>
        <dbReference type="ARBA" id="ARBA00023128"/>
    </source>
</evidence>
<dbReference type="Gene3D" id="4.10.93.10">
    <property type="entry name" value="Mitochondrial cytochrome c oxidase subunit VIc/VIIs"/>
    <property type="match status" value="1"/>
</dbReference>
<sequence>MAETSVTKIARPAQMRGFLISTIKRNFAIATVVTGFVTAGWYFTISKPRKEAYAAFYKQYNENPKFR</sequence>
<dbReference type="SUPFAM" id="SSF81415">
    <property type="entry name" value="Mitochondrial cytochrome c oxidase subunit VIc"/>
    <property type="match status" value="1"/>
</dbReference>
<dbReference type="AlphaFoldDB" id="A0A553NUV4"/>
<evidence type="ECO:0000256" key="6">
    <source>
        <dbReference type="ARBA" id="ARBA00022989"/>
    </source>
</evidence>
<protein>
    <submittedName>
        <fullName evidence="10">Uncharacterized protein</fullName>
    </submittedName>
</protein>
<comment type="pathway">
    <text evidence="2">Energy metabolism; oxidative phosphorylation.</text>
</comment>
<dbReference type="InterPro" id="IPR051389">
    <property type="entry name" value="Cytochrome_c_oxidase_VIc"/>
</dbReference>
<name>A0A553NUV4_TIGCA</name>
<dbReference type="Pfam" id="PF02937">
    <property type="entry name" value="COX6C"/>
    <property type="match status" value="1"/>
</dbReference>
<evidence type="ECO:0000313" key="11">
    <source>
        <dbReference type="Proteomes" id="UP000318571"/>
    </source>
</evidence>
<evidence type="ECO:0000256" key="2">
    <source>
        <dbReference type="ARBA" id="ARBA00004673"/>
    </source>
</evidence>
<evidence type="ECO:0000256" key="9">
    <source>
        <dbReference type="SAM" id="Phobius"/>
    </source>
</evidence>
<evidence type="ECO:0000256" key="4">
    <source>
        <dbReference type="ARBA" id="ARBA00022692"/>
    </source>
</evidence>
<dbReference type="InterPro" id="IPR037169">
    <property type="entry name" value="Cytochrome_c_oxidase_VIc_sf"/>
</dbReference>
<keyword evidence="11" id="KW-1185">Reference proteome</keyword>
<evidence type="ECO:0000313" key="10">
    <source>
        <dbReference type="EMBL" id="TRY69204.1"/>
    </source>
</evidence>
<keyword evidence="7" id="KW-0496">Mitochondrion</keyword>
<comment type="subcellular location">
    <subcellularLocation>
        <location evidence="1">Mitochondrion inner membrane</location>
        <topology evidence="1">Single-pass membrane protein</topology>
    </subcellularLocation>
</comment>